<reference evidence="3" key="2">
    <citation type="submission" date="2024-05" db="EMBL/GenBank/DDBJ databases">
        <title>Identification and characterization of horizontal gene transfer across gut microbiota members of farm animals based on homology search.</title>
        <authorList>
            <person name="Schwarzerova J."/>
            <person name="Nykrynova M."/>
            <person name="Jureckova K."/>
            <person name="Cejkova D."/>
            <person name="Rychlik I."/>
        </authorList>
    </citation>
    <scope>NUCLEOTIDE SEQUENCE</scope>
    <source>
        <strain evidence="3">176_SSukc20</strain>
    </source>
</reference>
<evidence type="ECO:0000313" key="4">
    <source>
        <dbReference type="Proteomes" id="UP001168435"/>
    </source>
</evidence>
<organism evidence="3 4">
    <name type="scientific">Collinsella ihumii</name>
    <dbReference type="NCBI Taxonomy" id="1720204"/>
    <lineage>
        <taxon>Bacteria</taxon>
        <taxon>Bacillati</taxon>
        <taxon>Actinomycetota</taxon>
        <taxon>Coriobacteriia</taxon>
        <taxon>Coriobacteriales</taxon>
        <taxon>Coriobacteriaceae</taxon>
        <taxon>Collinsella</taxon>
    </lineage>
</organism>
<dbReference type="EMBL" id="JAUEIQ010000007">
    <property type="protein sequence ID" value="MDN0064228.1"/>
    <property type="molecule type" value="Genomic_DNA"/>
</dbReference>
<sequence>MNVETIEANFRCDRVPTADQAARHRTILSEAKSLAITIEGLCPDSREKSLAMTKLEEAAMWASAAIARSEGGDEL</sequence>
<comment type="caution">
    <text evidence="3">The sequence shown here is derived from an EMBL/GenBank/DDBJ whole genome shotgun (WGS) entry which is preliminary data.</text>
</comment>
<dbReference type="RefSeq" id="WP_289820890.1">
    <property type="nucleotide sequence ID" value="NZ_JAUEIM010000020.1"/>
</dbReference>
<dbReference type="InterPro" id="IPR056098">
    <property type="entry name" value="Acb2/Tad1_hairpin"/>
</dbReference>
<reference evidence="3" key="1">
    <citation type="submission" date="2023-06" db="EMBL/GenBank/DDBJ databases">
        <authorList>
            <person name="Zeman M."/>
            <person name="Kubasova T."/>
            <person name="Jahodarova E."/>
            <person name="Nykrynova M."/>
            <person name="Rychlik I."/>
        </authorList>
    </citation>
    <scope>NUCLEOTIDE SEQUENCE</scope>
    <source>
        <strain evidence="3">176_SSukc20</strain>
    </source>
</reference>
<keyword evidence="1" id="KW-0547">Nucleotide-binding</keyword>
<evidence type="ECO:0000259" key="2">
    <source>
        <dbReference type="Pfam" id="PF24729"/>
    </source>
</evidence>
<name>A0ABT7XFX9_9ACTN</name>
<accession>A0ABT7XFX9</accession>
<gene>
    <name evidence="3" type="ORF">QVN30_07895</name>
</gene>
<keyword evidence="4" id="KW-1185">Reference proteome</keyword>
<dbReference type="Pfam" id="PF24729">
    <property type="entry name" value="Acb2_Tad1_hairpin"/>
    <property type="match status" value="1"/>
</dbReference>
<evidence type="ECO:0000313" key="3">
    <source>
        <dbReference type="EMBL" id="MDN0064228.1"/>
    </source>
</evidence>
<dbReference type="Proteomes" id="UP001168435">
    <property type="component" value="Unassembled WGS sequence"/>
</dbReference>
<evidence type="ECO:0000256" key="1">
    <source>
        <dbReference type="ARBA" id="ARBA00022741"/>
    </source>
</evidence>
<proteinExistence type="predicted"/>
<feature type="domain" description="Acb2/Tad1 hairpin" evidence="2">
    <location>
        <begin position="5"/>
        <end position="67"/>
    </location>
</feature>
<protein>
    <recommendedName>
        <fullName evidence="2">Acb2/Tad1 hairpin domain-containing protein</fullName>
    </recommendedName>
</protein>